<protein>
    <recommendedName>
        <fullName evidence="6">DUF2782 domain-containing protein</fullName>
    </recommendedName>
</protein>
<evidence type="ECO:0000313" key="3">
    <source>
        <dbReference type="EMBL" id="WAV91459.1"/>
    </source>
</evidence>
<organism evidence="3">
    <name type="scientific">Oxalobacter aliiformigenes</name>
    <dbReference type="NCBI Taxonomy" id="2946593"/>
    <lineage>
        <taxon>Bacteria</taxon>
        <taxon>Pseudomonadati</taxon>
        <taxon>Pseudomonadota</taxon>
        <taxon>Betaproteobacteria</taxon>
        <taxon>Burkholderiales</taxon>
        <taxon>Oxalobacteraceae</taxon>
        <taxon>Oxalobacter</taxon>
    </lineage>
</organism>
<proteinExistence type="predicted"/>
<dbReference type="AlphaFoldDB" id="A0A9E9NVS5"/>
<evidence type="ECO:0000313" key="4">
    <source>
        <dbReference type="EMBL" id="WAV97235.1"/>
    </source>
</evidence>
<keyword evidence="5" id="KW-1185">Reference proteome</keyword>
<evidence type="ECO:0000256" key="2">
    <source>
        <dbReference type="SAM" id="SignalP"/>
    </source>
</evidence>
<feature type="chain" id="PRO_5043647180" description="DUF2782 domain-containing protein" evidence="2">
    <location>
        <begin position="25"/>
        <end position="137"/>
    </location>
</feature>
<keyword evidence="2" id="KW-0732">Signal</keyword>
<feature type="region of interest" description="Disordered" evidence="1">
    <location>
        <begin position="108"/>
        <end position="137"/>
    </location>
</feature>
<reference evidence="3" key="2">
    <citation type="journal article" date="2022" name="Front. Microbiol.">
        <title>New perspectives on an old grouping: The genomic and phenotypic variability of Oxalobacter formigenes and the implications for calcium oxalate stone prevention.</title>
        <authorList>
            <person name="Chmiel J.A."/>
            <person name="Carr C."/>
            <person name="Stuivenberg G.A."/>
            <person name="Venema R."/>
            <person name="Chanyi R.M."/>
            <person name="Al K.F."/>
            <person name="Giguere D."/>
            <person name="Say H."/>
            <person name="Akouris P.P."/>
            <person name="Dominguez Romero S.A."/>
            <person name="Kwong A."/>
            <person name="Tai V."/>
            <person name="Koval S.F."/>
            <person name="Razvi H."/>
            <person name="Bjazevic J."/>
            <person name="Burton J.P."/>
        </authorList>
    </citation>
    <scope>NUCLEOTIDE SEQUENCE</scope>
    <source>
        <strain evidence="3">OxK</strain>
    </source>
</reference>
<dbReference type="RefSeq" id="WP_269264704.1">
    <property type="nucleotide sequence ID" value="NZ_CP098247.1"/>
</dbReference>
<evidence type="ECO:0000313" key="5">
    <source>
        <dbReference type="Proteomes" id="UP001164794"/>
    </source>
</evidence>
<reference evidence="4" key="1">
    <citation type="journal article" date="2022" name="Front. Microbiol.">
        <title>New perspectives on an old grouping: The genomic and phenotypic variability of Oxalobacter formigenes and the implications for calcium oxalate stone prevention.</title>
        <authorList>
            <person name="Chmiel J.A."/>
            <person name="Carr C."/>
            <person name="Stuivenberg G.A."/>
            <person name="Venema R."/>
            <person name="Chanyi R.M."/>
            <person name="Al K.F."/>
            <person name="Giguere D."/>
            <person name="Say H."/>
            <person name="Akouris P.P."/>
            <person name="Dominguez Romero S.A."/>
            <person name="Kwong A."/>
            <person name="Tai V."/>
            <person name="Koval S.F."/>
            <person name="Razvi H."/>
            <person name="Bjazevic J."/>
            <person name="Burton J.P."/>
        </authorList>
    </citation>
    <scope>NUCLEOTIDE SEQUENCE</scope>
    <source>
        <strain evidence="4">HOxNP-1</strain>
    </source>
</reference>
<feature type="compositionally biased region" description="Basic and acidic residues" evidence="1">
    <location>
        <begin position="108"/>
        <end position="122"/>
    </location>
</feature>
<sequence length="137" mass="15136">MQSFFHFRKTIALAALAVTSVAMGQDVQQSPQVQELEVIDEVDQPAITIRKPDMTGEITEKRQGGIVEEIKVKSGPSTYYLFPNGPNGVPGSFESNEVRPALWKVHEFDVGESRQDDKKEETVEPLNAPALPPPSMN</sequence>
<dbReference type="Proteomes" id="UP001164794">
    <property type="component" value="Chromosome"/>
</dbReference>
<evidence type="ECO:0008006" key="6">
    <source>
        <dbReference type="Google" id="ProtNLM"/>
    </source>
</evidence>
<name>A0A9E9NVS5_9BURK</name>
<accession>A0A9E9NVS5</accession>
<dbReference type="EMBL" id="CP098248">
    <property type="protein sequence ID" value="WAV97235.1"/>
    <property type="molecule type" value="Genomic_DNA"/>
</dbReference>
<dbReference type="Proteomes" id="UP001164819">
    <property type="component" value="Chromosome"/>
</dbReference>
<evidence type="ECO:0000256" key="1">
    <source>
        <dbReference type="SAM" id="MobiDB-lite"/>
    </source>
</evidence>
<dbReference type="EMBL" id="CP098251">
    <property type="protein sequence ID" value="WAV91459.1"/>
    <property type="molecule type" value="Genomic_DNA"/>
</dbReference>
<gene>
    <name evidence="4" type="ORF">NB645_00255</name>
    <name evidence="3" type="ORF">NB646_01440</name>
</gene>
<feature type="signal peptide" evidence="2">
    <location>
        <begin position="1"/>
        <end position="24"/>
    </location>
</feature>